<organism evidence="2 3">
    <name type="scientific">Urinicoccus massiliensis</name>
    <dbReference type="NCBI Taxonomy" id="1723382"/>
    <lineage>
        <taxon>Bacteria</taxon>
        <taxon>Bacillati</taxon>
        <taxon>Bacillota</taxon>
        <taxon>Tissierellia</taxon>
        <taxon>Tissierellales</taxon>
        <taxon>Peptoniphilaceae</taxon>
        <taxon>Urinicoccus</taxon>
    </lineage>
</organism>
<evidence type="ECO:0000313" key="2">
    <source>
        <dbReference type="EMBL" id="VFB15656.1"/>
    </source>
</evidence>
<reference evidence="2 3" key="1">
    <citation type="submission" date="2019-02" db="EMBL/GenBank/DDBJ databases">
        <authorList>
            <consortium name="Pathogen Informatics"/>
        </authorList>
    </citation>
    <scope>NUCLEOTIDE SEQUENCE [LARGE SCALE GENOMIC DNA]</scope>
    <source>
        <strain evidence="2 3">3012STDY7089603</strain>
    </source>
</reference>
<dbReference type="Proteomes" id="UP000377798">
    <property type="component" value="Unassembled WGS sequence"/>
</dbReference>
<comment type="caution">
    <text evidence="2">The sequence shown here is derived from an EMBL/GenBank/DDBJ whole genome shotgun (WGS) entry which is preliminary data.</text>
</comment>
<proteinExistence type="predicted"/>
<dbReference type="RefSeq" id="WP_131748037.1">
    <property type="nucleotide sequence ID" value="NZ_CAACYI010000001.1"/>
</dbReference>
<dbReference type="AlphaFoldDB" id="A0A8H2QRA7"/>
<evidence type="ECO:0000256" key="1">
    <source>
        <dbReference type="SAM" id="SignalP"/>
    </source>
</evidence>
<feature type="signal peptide" evidence="1">
    <location>
        <begin position="1"/>
        <end position="18"/>
    </location>
</feature>
<sequence length="330" mass="37496">MKKLILLVSLSLCLTACSSLEPGLERAKDFFQKESSQEGKSKKNKEKSIFTKIKEVQNDTPLSKGVVGSVNGVDLFHEAGNHLEDPSLMIEGVNDFSGGKDLSQLTEVGDYLVDYEMGASMIRELLLKDKPHRYETKAEAVTPSQEDLGYALDYFNYLTEINTCLSQDKSFEGAALYPTLIWAKKYKDSDLTAYYFREYIDGDIRSSGNQATVVMDKNHRLVHYLSYGKRNPLTLAYKPNWSKETAIKKLVRQLGKNIGGINDNYDLIDFYYQVPAFKITRATDKQYKPQFMGEYKSDKNVYMVYVRHDGDYVPGQTSQDQAQETSEDAE</sequence>
<evidence type="ECO:0008006" key="4">
    <source>
        <dbReference type="Google" id="ProtNLM"/>
    </source>
</evidence>
<gene>
    <name evidence="2" type="ORF">NCTC13150_00155</name>
</gene>
<protein>
    <recommendedName>
        <fullName evidence="4">Lipoprotein</fullName>
    </recommendedName>
</protein>
<feature type="chain" id="PRO_5039476484" description="Lipoprotein" evidence="1">
    <location>
        <begin position="19"/>
        <end position="330"/>
    </location>
</feature>
<name>A0A8H2QRA7_9FIRM</name>
<accession>A0A8H2QRA7</accession>
<dbReference type="EMBL" id="CAACYI010000001">
    <property type="protein sequence ID" value="VFB15656.1"/>
    <property type="molecule type" value="Genomic_DNA"/>
</dbReference>
<keyword evidence="1" id="KW-0732">Signal</keyword>
<keyword evidence="3" id="KW-1185">Reference proteome</keyword>
<evidence type="ECO:0000313" key="3">
    <source>
        <dbReference type="Proteomes" id="UP000377798"/>
    </source>
</evidence>